<comment type="similarity">
    <text evidence="1">Belongs to the tRNA pseudouridine synthase TruA family.</text>
</comment>
<dbReference type="GO" id="GO:0003723">
    <property type="term" value="F:RNA binding"/>
    <property type="evidence" value="ECO:0007669"/>
    <property type="project" value="InterPro"/>
</dbReference>
<dbReference type="Gene3D" id="3.30.70.660">
    <property type="entry name" value="Pseudouridine synthase I, catalytic domain, C-terminal subdomain"/>
    <property type="match status" value="1"/>
</dbReference>
<proteinExistence type="inferred from homology"/>
<evidence type="ECO:0000256" key="3">
    <source>
        <dbReference type="ARBA" id="ARBA00023235"/>
    </source>
</evidence>
<dbReference type="Gene3D" id="3.30.70.580">
    <property type="entry name" value="Pseudouridine synthase I, catalytic domain, N-terminal subdomain"/>
    <property type="match status" value="1"/>
</dbReference>
<dbReference type="PANTHER" id="PTHR11142">
    <property type="entry name" value="PSEUDOURIDYLATE SYNTHASE"/>
    <property type="match status" value="1"/>
</dbReference>
<dbReference type="InterPro" id="IPR020103">
    <property type="entry name" value="PsdUridine_synth_cat_dom_sf"/>
</dbReference>
<dbReference type="SUPFAM" id="SSF55120">
    <property type="entry name" value="Pseudouridine synthase"/>
    <property type="match status" value="1"/>
</dbReference>
<name>A0A0P9EYI5_RHOGW</name>
<feature type="region of interest" description="Disordered" evidence="4">
    <location>
        <begin position="179"/>
        <end position="209"/>
    </location>
</feature>
<evidence type="ECO:0000256" key="1">
    <source>
        <dbReference type="ARBA" id="ARBA00009375"/>
    </source>
</evidence>
<dbReference type="EMBL" id="KQ474088">
    <property type="protein sequence ID" value="KPV72271.1"/>
    <property type="molecule type" value="Genomic_DNA"/>
</dbReference>
<keyword evidence="3" id="KW-0413">Isomerase</keyword>
<dbReference type="STRING" id="578459.A0A0P9EYI5"/>
<feature type="region of interest" description="Disordered" evidence="4">
    <location>
        <begin position="546"/>
        <end position="577"/>
    </location>
</feature>
<gene>
    <name evidence="6" type="ORF">RHOBADRAFT_56084</name>
</gene>
<feature type="compositionally biased region" description="Basic and acidic residues" evidence="4">
    <location>
        <begin position="179"/>
        <end position="198"/>
    </location>
</feature>
<dbReference type="RefSeq" id="XP_018268320.1">
    <property type="nucleotide sequence ID" value="XM_018418174.1"/>
</dbReference>
<feature type="region of interest" description="Disordered" evidence="4">
    <location>
        <begin position="611"/>
        <end position="691"/>
    </location>
</feature>
<dbReference type="PANTHER" id="PTHR11142:SF5">
    <property type="entry name" value="TRNA PSEUDOURIDINE(38_39) SYNTHASE"/>
    <property type="match status" value="1"/>
</dbReference>
<dbReference type="InterPro" id="IPR020094">
    <property type="entry name" value="TruA/RsuA/RluB/E/F_N"/>
</dbReference>
<dbReference type="InterPro" id="IPR020097">
    <property type="entry name" value="PsdUridine_synth_TruA_a/b_dom"/>
</dbReference>
<dbReference type="Pfam" id="PF01416">
    <property type="entry name" value="PseudoU_synth_1"/>
    <property type="match status" value="1"/>
</dbReference>
<feature type="compositionally biased region" description="Basic and acidic residues" evidence="4">
    <location>
        <begin position="623"/>
        <end position="665"/>
    </location>
</feature>
<dbReference type="HAMAP" id="MF_00171">
    <property type="entry name" value="TruA"/>
    <property type="match status" value="1"/>
</dbReference>
<dbReference type="OrthoDB" id="25767at2759"/>
<sequence length="691" mass="76551">MLRAWLRKLVPAMPQPHDPARAKLVQQIANLQHRLAQLDLASPSSSSTTEPETDQATPPPKPILTGKRARKAANLHNRQPLPPSLANAPKRHIALLFSYEGWAHSGLAYQPKGVYTPLPTVEGCLLDALEKSRLIEPIEESDGFGCGFERCGRTDAGVSSSAQVVNLWVRSDLDDPMLERTRNLDPESVEARRHERATSRSRSRSRSNSASSSLSALSFDLSPRKPPSDVEIPYITLINRHLPPSIRVHAWSPVSASFSSRFSCIWRHYKYFFSTSPSLPLLATARQFDFGAAYRAVGYPPHAAAAASSWQDRLGAVDWHGLELDVDLMRDAVSRLVGEHDFRNFCKVDPPKQLAMHVRTVNSATIDKVDGEGDDLYVLNLRGGAFLYNQVRHIVAVLFLVGARLEPPSIVDALLWTSDRTEDTIHMHTPPPGVDREVLDRKPGYQMADDLPLILWQCGFNSSEFSWRTDNATRPGDLAPDVERQLASAGLATDHNGRDRPRVREGDTFAKMFLDMNERYTEYRLKALVLKHHLASFAFLAPSPPPPPPAAIGDPTASSLSAPSPRPPPSSASPSIRLTPLGAALHARTTSYTPLLLRPRSELPETLNARWAAGRGAQRMQRRRDNQDESDKVREVNLRIKADAIELARRTEQERLERGERRDEEAATSGTGDGQGEQGAQAQQAQQEGKS</sequence>
<evidence type="ECO:0000256" key="4">
    <source>
        <dbReference type="SAM" id="MobiDB-lite"/>
    </source>
</evidence>
<evidence type="ECO:0000259" key="5">
    <source>
        <dbReference type="Pfam" id="PF01416"/>
    </source>
</evidence>
<organism evidence="6 7">
    <name type="scientific">Rhodotorula graminis (strain WP1)</name>
    <dbReference type="NCBI Taxonomy" id="578459"/>
    <lineage>
        <taxon>Eukaryota</taxon>
        <taxon>Fungi</taxon>
        <taxon>Dikarya</taxon>
        <taxon>Basidiomycota</taxon>
        <taxon>Pucciniomycotina</taxon>
        <taxon>Microbotryomycetes</taxon>
        <taxon>Sporidiobolales</taxon>
        <taxon>Sporidiobolaceae</taxon>
        <taxon>Rhodotorula</taxon>
    </lineage>
</organism>
<feature type="compositionally biased region" description="Low complexity" evidence="4">
    <location>
        <begin position="678"/>
        <end position="691"/>
    </location>
</feature>
<dbReference type="AlphaFoldDB" id="A0A0P9EYI5"/>
<dbReference type="GO" id="GO:0009982">
    <property type="term" value="F:pseudouridine synthase activity"/>
    <property type="evidence" value="ECO:0007669"/>
    <property type="project" value="InterPro"/>
</dbReference>
<protein>
    <recommendedName>
        <fullName evidence="5">Pseudouridine synthase I TruA alpha/beta domain-containing protein</fullName>
    </recommendedName>
</protein>
<feature type="domain" description="Pseudouridine synthase I TruA alpha/beta" evidence="5">
    <location>
        <begin position="332"/>
        <end position="432"/>
    </location>
</feature>
<dbReference type="Proteomes" id="UP000053890">
    <property type="component" value="Unassembled WGS sequence"/>
</dbReference>
<reference evidence="6 7" key="1">
    <citation type="journal article" date="2015" name="Front. Microbiol.">
        <title>Genome sequence of the plant growth promoting endophytic yeast Rhodotorula graminis WP1.</title>
        <authorList>
            <person name="Firrincieli A."/>
            <person name="Otillar R."/>
            <person name="Salamov A."/>
            <person name="Schmutz J."/>
            <person name="Khan Z."/>
            <person name="Redman R.S."/>
            <person name="Fleck N.D."/>
            <person name="Lindquist E."/>
            <person name="Grigoriev I.V."/>
            <person name="Doty S.L."/>
        </authorList>
    </citation>
    <scope>NUCLEOTIDE SEQUENCE [LARGE SCALE GENOMIC DNA]</scope>
    <source>
        <strain evidence="6 7">WP1</strain>
    </source>
</reference>
<feature type="region of interest" description="Disordered" evidence="4">
    <location>
        <begin position="40"/>
        <end position="64"/>
    </location>
</feature>
<dbReference type="GO" id="GO:0005634">
    <property type="term" value="C:nucleus"/>
    <property type="evidence" value="ECO:0007669"/>
    <property type="project" value="TreeGrafter"/>
</dbReference>
<evidence type="ECO:0000313" key="6">
    <source>
        <dbReference type="EMBL" id="KPV72271.1"/>
    </source>
</evidence>
<evidence type="ECO:0000256" key="2">
    <source>
        <dbReference type="ARBA" id="ARBA00022694"/>
    </source>
</evidence>
<keyword evidence="7" id="KW-1185">Reference proteome</keyword>
<dbReference type="GO" id="GO:1990481">
    <property type="term" value="P:mRNA pseudouridine synthesis"/>
    <property type="evidence" value="ECO:0007669"/>
    <property type="project" value="TreeGrafter"/>
</dbReference>
<dbReference type="GO" id="GO:0031119">
    <property type="term" value="P:tRNA pseudouridine synthesis"/>
    <property type="evidence" value="ECO:0007669"/>
    <property type="project" value="TreeGrafter"/>
</dbReference>
<dbReference type="GeneID" id="28978622"/>
<dbReference type="InterPro" id="IPR001406">
    <property type="entry name" value="PsdUridine_synth_TruA"/>
</dbReference>
<keyword evidence="2" id="KW-0819">tRNA processing</keyword>
<dbReference type="GO" id="GO:0005737">
    <property type="term" value="C:cytoplasm"/>
    <property type="evidence" value="ECO:0007669"/>
    <property type="project" value="TreeGrafter"/>
</dbReference>
<evidence type="ECO:0000313" key="7">
    <source>
        <dbReference type="Proteomes" id="UP000053890"/>
    </source>
</evidence>
<dbReference type="OMA" id="PCRKIAL"/>
<dbReference type="InterPro" id="IPR020095">
    <property type="entry name" value="PsdUridine_synth_TruA_C"/>
</dbReference>
<accession>A0A0P9EYI5</accession>